<evidence type="ECO:0000313" key="1">
    <source>
        <dbReference type="EMBL" id="KAJ8016687.1"/>
    </source>
</evidence>
<gene>
    <name evidence="1" type="ORF">DPEC_G00009840</name>
</gene>
<reference evidence="1" key="1">
    <citation type="submission" date="2021-05" db="EMBL/GenBank/DDBJ databases">
        <authorList>
            <person name="Pan Q."/>
            <person name="Jouanno E."/>
            <person name="Zahm M."/>
            <person name="Klopp C."/>
            <person name="Cabau C."/>
            <person name="Louis A."/>
            <person name="Berthelot C."/>
            <person name="Parey E."/>
            <person name="Roest Crollius H."/>
            <person name="Montfort J."/>
            <person name="Robinson-Rechavi M."/>
            <person name="Bouchez O."/>
            <person name="Lampietro C."/>
            <person name="Lopez Roques C."/>
            <person name="Donnadieu C."/>
            <person name="Postlethwait J."/>
            <person name="Bobe J."/>
            <person name="Dillon D."/>
            <person name="Chandos A."/>
            <person name="von Hippel F."/>
            <person name="Guiguen Y."/>
        </authorList>
    </citation>
    <scope>NUCLEOTIDE SEQUENCE</scope>
    <source>
        <strain evidence="1">YG-Jan2019</strain>
    </source>
</reference>
<keyword evidence="2" id="KW-1185">Reference proteome</keyword>
<dbReference type="Proteomes" id="UP001157502">
    <property type="component" value="Chromosome 1"/>
</dbReference>
<evidence type="ECO:0000313" key="2">
    <source>
        <dbReference type="Proteomes" id="UP001157502"/>
    </source>
</evidence>
<dbReference type="EMBL" id="CM055728">
    <property type="protein sequence ID" value="KAJ8016687.1"/>
    <property type="molecule type" value="Genomic_DNA"/>
</dbReference>
<sequence length="204" mass="21601">MQQCGGASLHSPDPAPEDLSLPAFPVHYAGSSPPTPPTVRSQLGQNRCRGHEAALQALLAVQTSPSPSHGPTGPHMATRGLTGPHMASQSLSRGRRHAFSHTTGHTEAPGQSLHGSFISRELGPVLSQTGSIHSSMETKQEAGRHEDSTEGVTKAQPSLSAREKGVSTEERPHLHVKGMGTQGGFGPAHCNLPHKDHQQYRPHC</sequence>
<protein>
    <submittedName>
        <fullName evidence="1">Uncharacterized protein</fullName>
    </submittedName>
</protein>
<proteinExistence type="predicted"/>
<accession>A0ACC2HLJ6</accession>
<name>A0ACC2HLJ6_DALPE</name>
<comment type="caution">
    <text evidence="1">The sequence shown here is derived from an EMBL/GenBank/DDBJ whole genome shotgun (WGS) entry which is preliminary data.</text>
</comment>
<organism evidence="1 2">
    <name type="scientific">Dallia pectoralis</name>
    <name type="common">Alaska blackfish</name>
    <dbReference type="NCBI Taxonomy" id="75939"/>
    <lineage>
        <taxon>Eukaryota</taxon>
        <taxon>Metazoa</taxon>
        <taxon>Chordata</taxon>
        <taxon>Craniata</taxon>
        <taxon>Vertebrata</taxon>
        <taxon>Euteleostomi</taxon>
        <taxon>Actinopterygii</taxon>
        <taxon>Neopterygii</taxon>
        <taxon>Teleostei</taxon>
        <taxon>Protacanthopterygii</taxon>
        <taxon>Esociformes</taxon>
        <taxon>Umbridae</taxon>
        <taxon>Dallia</taxon>
    </lineage>
</organism>